<evidence type="ECO:0000256" key="1">
    <source>
        <dbReference type="SAM" id="SignalP"/>
    </source>
</evidence>
<accession>A0A2S7WYF3</accession>
<dbReference type="SUPFAM" id="SSF101874">
    <property type="entry name" value="YceI-like"/>
    <property type="match status" value="1"/>
</dbReference>
<dbReference type="Gene3D" id="2.40.128.110">
    <property type="entry name" value="Lipid/polyisoprenoid-binding, YceI-like"/>
    <property type="match status" value="1"/>
</dbReference>
<evidence type="ECO:0000259" key="2">
    <source>
        <dbReference type="Pfam" id="PF04264"/>
    </source>
</evidence>
<dbReference type="RefSeq" id="WP_105021011.1">
    <property type="nucleotide sequence ID" value="NZ_MSCM01000001.1"/>
</dbReference>
<dbReference type="OrthoDB" id="5292899at2"/>
<keyword evidence="1" id="KW-0732">Signal</keyword>
<feature type="signal peptide" evidence="1">
    <location>
        <begin position="1"/>
        <end position="20"/>
    </location>
</feature>
<dbReference type="EMBL" id="MSCM01000001">
    <property type="protein sequence ID" value="PQJ82451.1"/>
    <property type="molecule type" value="Genomic_DNA"/>
</dbReference>
<name>A0A2S7WYF3_9FLAO</name>
<keyword evidence="4" id="KW-1185">Reference proteome</keyword>
<feature type="chain" id="PRO_5015555961" description="Lipid/polyisoprenoid-binding YceI-like domain-containing protein" evidence="1">
    <location>
        <begin position="21"/>
        <end position="214"/>
    </location>
</feature>
<evidence type="ECO:0000313" key="3">
    <source>
        <dbReference type="EMBL" id="PQJ82451.1"/>
    </source>
</evidence>
<sequence length="214" mass="23223">MKKIFIISFLVIATAFNFTACKSDAKKEDGKTESTEALEATSKSNAPFAVSNANNEINFTAYKTTEKIGVGGQFNKVDVISGGEGANVKEAINNTEFSIPVSSLFTKDTSRDYKIKKFFFGMMDNTKLLSGKLTLTDDVSGVAEIKMNGISQKVPFTYTIVDKTFNMKAVMDVNDWNASAALASLNTVCLDLHRGADGVSKTWSEVALNITSTF</sequence>
<comment type="caution">
    <text evidence="3">The sequence shown here is derived from an EMBL/GenBank/DDBJ whole genome shotgun (WGS) entry which is preliminary data.</text>
</comment>
<dbReference type="Pfam" id="PF04264">
    <property type="entry name" value="YceI"/>
    <property type="match status" value="1"/>
</dbReference>
<feature type="domain" description="Lipid/polyisoprenoid-binding YceI-like" evidence="2">
    <location>
        <begin position="49"/>
        <end position="185"/>
    </location>
</feature>
<dbReference type="AlphaFoldDB" id="A0A2S7WYF3"/>
<evidence type="ECO:0000313" key="4">
    <source>
        <dbReference type="Proteomes" id="UP000239068"/>
    </source>
</evidence>
<dbReference type="InterPro" id="IPR007372">
    <property type="entry name" value="Lipid/polyisoprenoid-bd_YceI"/>
</dbReference>
<protein>
    <recommendedName>
        <fullName evidence="2">Lipid/polyisoprenoid-binding YceI-like domain-containing protein</fullName>
    </recommendedName>
</protein>
<organism evidence="3 4">
    <name type="scientific">Polaribacter glomeratus</name>
    <dbReference type="NCBI Taxonomy" id="102"/>
    <lineage>
        <taxon>Bacteria</taxon>
        <taxon>Pseudomonadati</taxon>
        <taxon>Bacteroidota</taxon>
        <taxon>Flavobacteriia</taxon>
        <taxon>Flavobacteriales</taxon>
        <taxon>Flavobacteriaceae</taxon>
    </lineage>
</organism>
<reference evidence="3 4" key="1">
    <citation type="submission" date="2016-12" db="EMBL/GenBank/DDBJ databases">
        <title>Trade-off between light-utilization and light-protection in marine flavobacteria.</title>
        <authorList>
            <person name="Kumagai Y."/>
            <person name="Yoshizawa S."/>
            <person name="Kogure K."/>
            <person name="Iwasaki W."/>
        </authorList>
    </citation>
    <scope>NUCLEOTIDE SEQUENCE [LARGE SCALE GENOMIC DNA]</scope>
    <source>
        <strain evidence="3 4">ATCC 43844</strain>
    </source>
</reference>
<gene>
    <name evidence="3" type="ORF">BTO16_07600</name>
</gene>
<proteinExistence type="predicted"/>
<dbReference type="InterPro" id="IPR036761">
    <property type="entry name" value="TTHA0802/YceI-like_sf"/>
</dbReference>
<dbReference type="Proteomes" id="UP000239068">
    <property type="component" value="Unassembled WGS sequence"/>
</dbReference>